<dbReference type="PANTHER" id="PTHR34987">
    <property type="entry name" value="C, PUTATIVE (AFU_ORTHOLOGUE AFUA_3G02880)-RELATED"/>
    <property type="match status" value="1"/>
</dbReference>
<evidence type="ECO:0000259" key="6">
    <source>
        <dbReference type="Pfam" id="PF17390"/>
    </source>
</evidence>
<dbReference type="InterPro" id="IPR012341">
    <property type="entry name" value="6hp_glycosidase-like_sf"/>
</dbReference>
<dbReference type="RefSeq" id="WP_108825280.1">
    <property type="nucleotide sequence ID" value="NZ_CP023004.1"/>
</dbReference>
<dbReference type="OrthoDB" id="9761045at2"/>
<reference evidence="7 8" key="1">
    <citation type="journal article" date="2018" name="Syst. Appl. Microbiol.">
        <title>Ereboglobus luteus gen. nov. sp. nov. from cockroach guts, and new insights into the oxygen relationship of the genera Opitutus and Didymococcus (Verrucomicrobia: Opitutaceae).</title>
        <authorList>
            <person name="Tegtmeier D."/>
            <person name="Belitz A."/>
            <person name="Radek R."/>
            <person name="Heimerl T."/>
            <person name="Brune A."/>
        </authorList>
    </citation>
    <scope>NUCLEOTIDE SEQUENCE [LARGE SCALE GENOMIC DNA]</scope>
    <source>
        <strain evidence="7 8">Ho45</strain>
    </source>
</reference>
<evidence type="ECO:0000259" key="4">
    <source>
        <dbReference type="Pfam" id="PF08531"/>
    </source>
</evidence>
<dbReference type="InterPro" id="IPR008928">
    <property type="entry name" value="6-hairpin_glycosidase_sf"/>
</dbReference>
<dbReference type="InterPro" id="IPR008979">
    <property type="entry name" value="Galactose-bd-like_sf"/>
</dbReference>
<proteinExistence type="predicted"/>
<dbReference type="InterPro" id="IPR013737">
    <property type="entry name" value="Bac_rhamnosid_N"/>
</dbReference>
<dbReference type="GO" id="GO:0005975">
    <property type="term" value="P:carbohydrate metabolic process"/>
    <property type="evidence" value="ECO:0007669"/>
    <property type="project" value="InterPro"/>
</dbReference>
<feature type="region of interest" description="Disordered" evidence="1">
    <location>
        <begin position="28"/>
        <end position="47"/>
    </location>
</feature>
<dbReference type="Pfam" id="PF05592">
    <property type="entry name" value="Bac_rhamnosid"/>
    <property type="match status" value="1"/>
</dbReference>
<dbReference type="InterPro" id="IPR008902">
    <property type="entry name" value="Rhamnosid_concanavalin"/>
</dbReference>
<feature type="signal peptide" evidence="2">
    <location>
        <begin position="1"/>
        <end position="25"/>
    </location>
</feature>
<accession>A0A2U8E3Q3</accession>
<feature type="chain" id="PRO_5016144440" evidence="2">
    <location>
        <begin position="26"/>
        <end position="844"/>
    </location>
</feature>
<feature type="domain" description="Alpha-L-rhamnosidase C-terminal" evidence="6">
    <location>
        <begin position="768"/>
        <end position="828"/>
    </location>
</feature>
<protein>
    <submittedName>
        <fullName evidence="7">Uncharacterized protein</fullName>
    </submittedName>
</protein>
<feature type="domain" description="Alpha-L-rhamnosidase six-hairpin glycosidase" evidence="5">
    <location>
        <begin position="422"/>
        <end position="764"/>
    </location>
</feature>
<feature type="domain" description="Bacterial alpha-L-rhamnosidase N-terminal" evidence="4">
    <location>
        <begin position="97"/>
        <end position="248"/>
    </location>
</feature>
<dbReference type="Pfam" id="PF17389">
    <property type="entry name" value="Bac_rhamnosid6H"/>
    <property type="match status" value="1"/>
</dbReference>
<dbReference type="InterPro" id="IPR035396">
    <property type="entry name" value="Bac_rhamnosid6H"/>
</dbReference>
<dbReference type="KEGG" id="elut:CKA38_09620"/>
<name>A0A2U8E3Q3_9BACT</name>
<dbReference type="Gene3D" id="2.60.120.260">
    <property type="entry name" value="Galactose-binding domain-like"/>
    <property type="match status" value="2"/>
</dbReference>
<gene>
    <name evidence="7" type="ORF">CKA38_09620</name>
</gene>
<dbReference type="Pfam" id="PF17390">
    <property type="entry name" value="Bac_rhamnosid_C"/>
    <property type="match status" value="1"/>
</dbReference>
<organism evidence="7 8">
    <name type="scientific">Ereboglobus luteus</name>
    <dbReference type="NCBI Taxonomy" id="1796921"/>
    <lineage>
        <taxon>Bacteria</taxon>
        <taxon>Pseudomonadati</taxon>
        <taxon>Verrucomicrobiota</taxon>
        <taxon>Opitutia</taxon>
        <taxon>Opitutales</taxon>
        <taxon>Opitutaceae</taxon>
        <taxon>Ereboglobus</taxon>
    </lineage>
</organism>
<keyword evidence="8" id="KW-1185">Reference proteome</keyword>
<dbReference type="SUPFAM" id="SSF48208">
    <property type="entry name" value="Six-hairpin glycosidases"/>
    <property type="match status" value="1"/>
</dbReference>
<evidence type="ECO:0000259" key="5">
    <source>
        <dbReference type="Pfam" id="PF17389"/>
    </source>
</evidence>
<dbReference type="PROSITE" id="PS51318">
    <property type="entry name" value="TAT"/>
    <property type="match status" value="1"/>
</dbReference>
<dbReference type="Pfam" id="PF08531">
    <property type="entry name" value="Bac_rhamnosid_N"/>
    <property type="match status" value="1"/>
</dbReference>
<dbReference type="InterPro" id="IPR006311">
    <property type="entry name" value="TAT_signal"/>
</dbReference>
<evidence type="ECO:0000259" key="3">
    <source>
        <dbReference type="Pfam" id="PF05592"/>
    </source>
</evidence>
<dbReference type="Gene3D" id="1.50.10.10">
    <property type="match status" value="1"/>
</dbReference>
<dbReference type="SUPFAM" id="SSF49785">
    <property type="entry name" value="Galactose-binding domain-like"/>
    <property type="match status" value="1"/>
</dbReference>
<evidence type="ECO:0000313" key="8">
    <source>
        <dbReference type="Proteomes" id="UP000244896"/>
    </source>
</evidence>
<sequence length="844" mass="94301">MKRRTFLRNSALYAAGATLIPTAHAASDTQVSKPRAGAPESSQTAAPLFQASPGTTYRRIFSSRSALIWFPDNRAYFDTPRNEWCYFRKTFDLPAAPTKAALRIFADSRYRLFVNGAYIVRGPARSDPRFQAFDILDLAPHLKAGRNLIAVQVLYYGYNTGQYLPRVPCLLAELDIENGSGKKRALRTDASWKVHRSASFDPDAPRVNGCQGAIEIFDARNEPENWTQPGFDDSAWPAAKARSLGREQIPYIRLLPRDIPMLEENIIPAARISSAQVVTAHEDETFFPQRARLELDEIKTRLSFSPFAETSVAASGNARVTIITVDFARVTPGYFRLSATAPAGTRIDIAYAEDLFEGRCALFNPPAQRPLDSFILSGGRNDLEIAFAWKGFRYAQLIIRNPGGAFTLHGASLRTRMYPVNQYGHVRTPDGFQRELHAICAHALRGCMQDGFIDSPSREQQQWMGDGRWQAVYNYYLSGDSRLHRRLLYQIAYSQDAEGLTKSRYPDGHENWSPIPSYCLAWVTSFDDYHRFTGDITPAADLWPNIIMALRWFTRYENQNGLLENVPFWSYIDLGGYPAGPKLDIERGGIITALNLLYLESLRAAAHLAKTLGDATAQAAFTARADTLAASISKHLWDDSRGAYPDCYVNGEASKSISEPTNALAILHLNNTNRNRRILLHFGRAETVISSPYSMPLVMRALLRHNRADLAWRLVRERYQPIVDADLGTTWEYWKVFHPVPSGRVHAHSASHAWGAAPLVLFFEGFAGVRILEPAFKRFEIAPRLPSSLDEASFVIPTPAGKIEGQCKRNGSRIDLSFTVPQGCAAVVASREYPNGTHTVSIPS</sequence>
<dbReference type="Gene3D" id="2.60.420.10">
    <property type="entry name" value="Maltose phosphorylase, domain 3"/>
    <property type="match status" value="1"/>
</dbReference>
<feature type="domain" description="Alpha-L-rhamnosidase concanavalin-like" evidence="3">
    <location>
        <begin position="323"/>
        <end position="397"/>
    </location>
</feature>
<evidence type="ECO:0000313" key="7">
    <source>
        <dbReference type="EMBL" id="AWI09471.1"/>
    </source>
</evidence>
<dbReference type="Proteomes" id="UP000244896">
    <property type="component" value="Chromosome"/>
</dbReference>
<dbReference type="EMBL" id="CP023004">
    <property type="protein sequence ID" value="AWI09471.1"/>
    <property type="molecule type" value="Genomic_DNA"/>
</dbReference>
<dbReference type="InterPro" id="IPR035398">
    <property type="entry name" value="Bac_rhamnosid_C"/>
</dbReference>
<dbReference type="PANTHER" id="PTHR34987:SF2">
    <property type="entry name" value="B, PUTATIVE (AFU_ORTHOLOGUE AFUA_7G05040)-RELATED"/>
    <property type="match status" value="1"/>
</dbReference>
<evidence type="ECO:0000256" key="1">
    <source>
        <dbReference type="SAM" id="MobiDB-lite"/>
    </source>
</evidence>
<evidence type="ECO:0000256" key="2">
    <source>
        <dbReference type="SAM" id="SignalP"/>
    </source>
</evidence>
<keyword evidence="2" id="KW-0732">Signal</keyword>
<dbReference type="AlphaFoldDB" id="A0A2U8E3Q3"/>